<dbReference type="EMBL" id="AL935263">
    <property type="protein sequence ID" value="CCC79604.1"/>
    <property type="molecule type" value="Genomic_DNA"/>
</dbReference>
<dbReference type="Proteomes" id="UP000000432">
    <property type="component" value="Chromosome"/>
</dbReference>
<reference key="2">
    <citation type="submission" date="2011-06" db="EMBL/GenBank/DDBJ databases">
        <title>Complete resequencing and reannotation of the Lactobacillus plantarum WCFS1 genome.</title>
        <authorList>
            <person name="Siezen R.J."/>
            <person name="Francke C."/>
            <person name="Renckens B."/>
            <person name="Boekhorst J."/>
            <person name="Wels M."/>
            <person name="Kleerebezem M."/>
            <person name="van Hijum S.A.F.T."/>
        </authorList>
    </citation>
    <scope>NUCLEOTIDE SEQUENCE</scope>
    <source>
        <strain>WCFS1</strain>
    </source>
</reference>
<dbReference type="STRING" id="220668.lp_2425"/>
<proteinExistence type="predicted"/>
<dbReference type="HOGENOM" id="CLU_2954830_0_0_9"/>
<evidence type="ECO:0000256" key="1">
    <source>
        <dbReference type="SAM" id="MobiDB-lite"/>
    </source>
</evidence>
<dbReference type="KEGG" id="lpl:lp_2425"/>
<dbReference type="OrthoDB" id="2325306at2"/>
<reference evidence="2 3" key="3">
    <citation type="journal article" date="2012" name="J. Bacteriol.">
        <title>Complete resequencing and reannotation of the Lactobacillus plantarum WCFS1 genome.</title>
        <authorList>
            <person name="Siezen R.J."/>
            <person name="Francke C."/>
            <person name="Renckens B."/>
            <person name="Boekhorst J."/>
            <person name="Wels M."/>
            <person name="Kleerebezem M."/>
            <person name="van Hijum S.A.F.T."/>
        </authorList>
    </citation>
    <scope>NUCLEOTIDE SEQUENCE [LARGE SCALE GENOMIC DNA]</scope>
    <source>
        <strain evidence="3">ATCC BAA-793 / NCIMB 8826 / WCFS1</strain>
    </source>
</reference>
<evidence type="ECO:0000313" key="2">
    <source>
        <dbReference type="EMBL" id="CCC79604.1"/>
    </source>
</evidence>
<feature type="compositionally biased region" description="Basic and acidic residues" evidence="1">
    <location>
        <begin position="40"/>
        <end position="53"/>
    </location>
</feature>
<dbReference type="AlphaFoldDB" id="F9UQW5"/>
<name>F9UQW5_LACPL</name>
<feature type="region of interest" description="Disordered" evidence="1">
    <location>
        <begin position="34"/>
        <end position="59"/>
    </location>
</feature>
<reference evidence="2 3" key="1">
    <citation type="journal article" date="2003" name="Proc. Natl. Acad. Sci. U.S.A.">
        <title>Complete genome sequence of Lactobacillus plantarum WCFS1.</title>
        <authorList>
            <person name="Kleerebezem M."/>
            <person name="Boekhorst J."/>
            <person name="van Kranenburg R."/>
            <person name="Molenaar D."/>
            <person name="Kuipers O.P."/>
            <person name="Leer R."/>
            <person name="Tarchini R."/>
            <person name="Peters S.A."/>
            <person name="Sandbrink H.M."/>
            <person name="Fiers M.W."/>
            <person name="Stiekema W."/>
            <person name="Lankhorst R.M."/>
            <person name="Bron P.A."/>
            <person name="Hoffer S.M."/>
            <person name="Groot M.N."/>
            <person name="Kerkhoven R."/>
            <person name="de Vries M."/>
            <person name="Ursing B."/>
            <person name="de Vos W.M."/>
            <person name="Siezen R.J."/>
        </authorList>
    </citation>
    <scope>NUCLEOTIDE SEQUENCE [LARGE SCALE GENOMIC DNA]</scope>
    <source>
        <strain evidence="3">ATCC BAA-793 / NCIMB 8826 / WCFS1</strain>
    </source>
</reference>
<gene>
    <name evidence="2" type="ordered locus">lp_2425</name>
</gene>
<keyword evidence="3" id="KW-1185">Reference proteome</keyword>
<dbReference type="eggNOG" id="ENOG502ZNP8">
    <property type="taxonomic scope" value="Bacteria"/>
</dbReference>
<accession>F9UQW5</accession>
<protein>
    <submittedName>
        <fullName evidence="2">Prophage P2a protein 32</fullName>
    </submittedName>
</protein>
<dbReference type="EnsemblBacteria" id="CCC79604">
    <property type="protein sequence ID" value="CCC79604"/>
    <property type="gene ID" value="lp_2425"/>
</dbReference>
<evidence type="ECO:0000313" key="3">
    <source>
        <dbReference type="Proteomes" id="UP000000432"/>
    </source>
</evidence>
<dbReference type="RefSeq" id="WP_011101757.1">
    <property type="nucleotide sequence ID" value="NC_004567.2"/>
</dbReference>
<sequence>MPVMIHSKYGYESPEWVQADARLDKWCKNRKRRAKQHGAFRLDKNKEVQHASTKEASSY</sequence>
<organism evidence="2 3">
    <name type="scientific">Lactiplantibacillus plantarum (strain ATCC BAA-793 / NCIMB 8826 / WCFS1)</name>
    <name type="common">Lactobacillus plantarum</name>
    <dbReference type="NCBI Taxonomy" id="220668"/>
    <lineage>
        <taxon>Bacteria</taxon>
        <taxon>Bacillati</taxon>
        <taxon>Bacillota</taxon>
        <taxon>Bacilli</taxon>
        <taxon>Lactobacillales</taxon>
        <taxon>Lactobacillaceae</taxon>
        <taxon>Lactiplantibacillus</taxon>
    </lineage>
</organism>